<protein>
    <submittedName>
        <fullName evidence="1">Uncharacterized protein</fullName>
    </submittedName>
</protein>
<name>A0A9Q1B8J6_HOLLE</name>
<dbReference type="Proteomes" id="UP001152320">
    <property type="component" value="Unassembled WGS sequence"/>
</dbReference>
<dbReference type="AlphaFoldDB" id="A0A9Q1B8J6"/>
<organism evidence="1 2">
    <name type="scientific">Holothuria leucospilota</name>
    <name type="common">Black long sea cucumber</name>
    <name type="synonym">Mertensiothuria leucospilota</name>
    <dbReference type="NCBI Taxonomy" id="206669"/>
    <lineage>
        <taxon>Eukaryota</taxon>
        <taxon>Metazoa</taxon>
        <taxon>Echinodermata</taxon>
        <taxon>Eleutherozoa</taxon>
        <taxon>Echinozoa</taxon>
        <taxon>Holothuroidea</taxon>
        <taxon>Aspidochirotacea</taxon>
        <taxon>Aspidochirotida</taxon>
        <taxon>Holothuriidae</taxon>
        <taxon>Holothuria</taxon>
    </lineage>
</organism>
<sequence length="65" mass="7624">MLVVNWTFLQFKPWKFSVIYVTKSPILVGSYLLRSSLRFSPVTDNCLQDLRKVEEAQLNVCFQPE</sequence>
<keyword evidence="2" id="KW-1185">Reference proteome</keyword>
<evidence type="ECO:0000313" key="2">
    <source>
        <dbReference type="Proteomes" id="UP001152320"/>
    </source>
</evidence>
<gene>
    <name evidence="1" type="ORF">HOLleu_44798</name>
</gene>
<reference evidence="1" key="1">
    <citation type="submission" date="2021-10" db="EMBL/GenBank/DDBJ databases">
        <title>Tropical sea cucumber genome reveals ecological adaptation and Cuvierian tubules defense mechanism.</title>
        <authorList>
            <person name="Chen T."/>
        </authorList>
    </citation>
    <scope>NUCLEOTIDE SEQUENCE</scope>
    <source>
        <strain evidence="1">Nanhai2018</strain>
        <tissue evidence="1">Muscle</tissue>
    </source>
</reference>
<accession>A0A9Q1B8J6</accession>
<comment type="caution">
    <text evidence="1">The sequence shown here is derived from an EMBL/GenBank/DDBJ whole genome shotgun (WGS) entry which is preliminary data.</text>
</comment>
<evidence type="ECO:0000313" key="1">
    <source>
        <dbReference type="EMBL" id="KAJ8017646.1"/>
    </source>
</evidence>
<dbReference type="EMBL" id="JAIZAY010001252">
    <property type="protein sequence ID" value="KAJ8017646.1"/>
    <property type="molecule type" value="Genomic_DNA"/>
</dbReference>
<proteinExistence type="predicted"/>